<dbReference type="RefSeq" id="WP_307492130.1">
    <property type="nucleotide sequence ID" value="NZ_JAUSVB010000002.1"/>
</dbReference>
<keyword evidence="3" id="KW-1185">Reference proteome</keyword>
<feature type="transmembrane region" description="Helical" evidence="1">
    <location>
        <begin position="22"/>
        <end position="41"/>
    </location>
</feature>
<proteinExistence type="predicted"/>
<keyword evidence="1" id="KW-0472">Membrane</keyword>
<accession>A0ABU0EGB5</accession>
<evidence type="ECO:0000256" key="1">
    <source>
        <dbReference type="SAM" id="Phobius"/>
    </source>
</evidence>
<evidence type="ECO:0000313" key="3">
    <source>
        <dbReference type="Proteomes" id="UP001239626"/>
    </source>
</evidence>
<keyword evidence="1" id="KW-0812">Transmembrane</keyword>
<reference evidence="2 3" key="1">
    <citation type="submission" date="2023-07" db="EMBL/GenBank/DDBJ databases">
        <title>Sorghum-associated microbial communities from plants grown in Nebraska, USA.</title>
        <authorList>
            <person name="Schachtman D."/>
        </authorList>
    </citation>
    <scope>NUCLEOTIDE SEQUENCE [LARGE SCALE GENOMIC DNA]</scope>
    <source>
        <strain evidence="2 3">BE332</strain>
    </source>
</reference>
<dbReference type="EMBL" id="JAUSVB010000002">
    <property type="protein sequence ID" value="MDQ0373852.1"/>
    <property type="molecule type" value="Genomic_DNA"/>
</dbReference>
<protein>
    <submittedName>
        <fullName evidence="2">Uncharacterized protein</fullName>
    </submittedName>
</protein>
<keyword evidence="1" id="KW-1133">Transmembrane helix</keyword>
<sequence length="82" mass="9265">MDSAWVDVWVIYQLAARLFRNFRAALVPPPIAVLMAIVVNVKVSREDVTRIPAARVLTSGISTKEPTQRAELSWEEWPSRTS</sequence>
<evidence type="ECO:0000313" key="2">
    <source>
        <dbReference type="EMBL" id="MDQ0373852.1"/>
    </source>
</evidence>
<gene>
    <name evidence="2" type="ORF">J2X26_002163</name>
</gene>
<organism evidence="2 3">
    <name type="scientific">Cellulomonas humilata</name>
    <dbReference type="NCBI Taxonomy" id="144055"/>
    <lineage>
        <taxon>Bacteria</taxon>
        <taxon>Bacillati</taxon>
        <taxon>Actinomycetota</taxon>
        <taxon>Actinomycetes</taxon>
        <taxon>Micrococcales</taxon>
        <taxon>Cellulomonadaceae</taxon>
        <taxon>Cellulomonas</taxon>
    </lineage>
</organism>
<comment type="caution">
    <text evidence="2">The sequence shown here is derived from an EMBL/GenBank/DDBJ whole genome shotgun (WGS) entry which is preliminary data.</text>
</comment>
<name>A0ABU0EGB5_9CELL</name>
<dbReference type="Proteomes" id="UP001239626">
    <property type="component" value="Unassembled WGS sequence"/>
</dbReference>